<reference evidence="18 19" key="1">
    <citation type="journal article" date="2001" name="Nature">
        <title>Initial sequencing and analysis of the human genome.</title>
        <authorList>
            <consortium name="International Human Genome Sequencing Consortium"/>
            <person name="Lander E.S."/>
            <person name="Linton L.M."/>
            <person name="Birren B."/>
            <person name="Nusbaum C."/>
            <person name="Zody M.C."/>
            <person name="Baldwin J."/>
            <person name="Devon K."/>
            <person name="Dewar K."/>
            <person name="Doyle M."/>
            <person name="FitzHugh W."/>
            <person name="Funke R."/>
            <person name="Gage D."/>
            <person name="Harris K."/>
            <person name="Heaford A."/>
            <person name="Howland J."/>
            <person name="Kann L."/>
            <person name="Lehoczky J."/>
            <person name="LeVine R."/>
            <person name="McEwan P."/>
            <person name="McKernan K."/>
            <person name="Meldrim J."/>
            <person name="Mesirov J.P."/>
            <person name="Miranda C."/>
            <person name="Morris W."/>
            <person name="Naylor J."/>
            <person name="Raymond C."/>
            <person name="Rosetti M."/>
            <person name="Santos R."/>
            <person name="Sheridan A."/>
            <person name="Sougnez C."/>
            <person name="Stange-Thomann N."/>
            <person name="Stojanovic N."/>
            <person name="Subramanian A."/>
            <person name="Wyman D."/>
            <person name="Rogers J."/>
            <person name="Sulston J."/>
            <person name="Ainscough R."/>
            <person name="Beck S."/>
            <person name="Bentley D."/>
            <person name="Burton J."/>
            <person name="Clee C."/>
            <person name="Carter N."/>
            <person name="Coulson A."/>
            <person name="Deadman R."/>
            <person name="Deloukas P."/>
            <person name="Dunham A."/>
            <person name="Dunham I."/>
            <person name="Durbin R."/>
            <person name="French L."/>
            <person name="Grafham D."/>
            <person name="Gregory S."/>
            <person name="Hubbard T."/>
            <person name="Humphray S."/>
            <person name="Hunt A."/>
            <person name="Jones M."/>
            <person name="Lloyd C."/>
            <person name="McMurray A."/>
            <person name="Matthews L."/>
            <person name="Mercer S."/>
            <person name="Milne S."/>
            <person name="Mullikin J.C."/>
            <person name="Mungall A."/>
            <person name="Plumb R."/>
            <person name="Ross M."/>
            <person name="Shownkeen R."/>
            <person name="Sims S."/>
            <person name="Waterston R.H."/>
            <person name="Wilson R.K."/>
            <person name="Hillier L.W."/>
            <person name="McPherson J.D."/>
            <person name="Marra M.A."/>
            <person name="Mardis E.R."/>
            <person name="Fulton L.A."/>
            <person name="Chinwalla A.T."/>
            <person name="Pepin K.H."/>
            <person name="Gish W.R."/>
            <person name="Chissoe S.L."/>
            <person name="Wendl M.C."/>
            <person name="Delehaunty K.D."/>
            <person name="Miner T.L."/>
            <person name="Delehaunty A."/>
            <person name="Kramer J.B."/>
            <person name="Cook L.L."/>
            <person name="Fulton R.S."/>
            <person name="Johnson D.L."/>
            <person name="Minx P.J."/>
            <person name="Clifton S.W."/>
            <person name="Hawkins T."/>
            <person name="Branscomb E."/>
            <person name="Predki P."/>
            <person name="Richardson P."/>
            <person name="Wenning S."/>
            <person name="Slezak T."/>
            <person name="Doggett N."/>
            <person name="Cheng J.F."/>
            <person name="Olsen A."/>
            <person name="Lucas S."/>
            <person name="Elkin C."/>
            <person name="Uberbacher E."/>
            <person name="Frazier M."/>
            <person name="Gibbs R.A."/>
            <person name="Muzny D.M."/>
            <person name="Scherer S.E."/>
            <person name="Bouck J.B."/>
            <person name="Sodergren E.J."/>
            <person name="Worley K.C."/>
            <person name="Rives C.M."/>
            <person name="Gorrell J.H."/>
            <person name="Metzker M.L."/>
            <person name="Naylor S.L."/>
            <person name="Kucherlapati R.S."/>
            <person name="Nelson D.L."/>
            <person name="Weinstock G.M."/>
            <person name="Sakaki Y."/>
            <person name="Fujiyama A."/>
            <person name="Hattori M."/>
            <person name="Yada T."/>
            <person name="Toyoda A."/>
            <person name="Itoh T."/>
            <person name="Kawagoe C."/>
            <person name="Watanabe H."/>
            <person name="Totoki Y."/>
            <person name="Taylor T."/>
            <person name="Weissenbach J."/>
            <person name="Heilig R."/>
            <person name="Saurin W."/>
            <person name="Artiguenave F."/>
            <person name="Brottier P."/>
            <person name="Bruls T."/>
            <person name="Pelletier E."/>
            <person name="Robert C."/>
            <person name="Wincker P."/>
            <person name="Smith D.R."/>
            <person name="Doucette-Stamm L."/>
            <person name="Rubenfield M."/>
            <person name="Weinstock K."/>
            <person name="Lee H.M."/>
            <person name="Dubois J."/>
            <person name="Rosenthal A."/>
            <person name="Platzer M."/>
            <person name="Nyakatura G."/>
            <person name="Taudien S."/>
            <person name="Rump A."/>
            <person name="Yang H."/>
            <person name="Yu J."/>
            <person name="Wang J."/>
            <person name="Huang G."/>
            <person name="Gu J."/>
            <person name="Hood L."/>
            <person name="Rowen L."/>
            <person name="Madan A."/>
            <person name="Qin S."/>
            <person name="Davis R.W."/>
            <person name="Federspiel N.A."/>
            <person name="Abola A.P."/>
            <person name="Proctor M.J."/>
            <person name="Myers R.M."/>
            <person name="Schmutz J."/>
            <person name="Dickson M."/>
            <person name="Grimwood J."/>
            <person name="Cox D.R."/>
            <person name="Olson M.V."/>
            <person name="Kaul R."/>
            <person name="Raymond C."/>
            <person name="Shimizu N."/>
            <person name="Kawasaki K."/>
            <person name="Minoshima S."/>
            <person name="Evans G.A."/>
            <person name="Athanasiou M."/>
            <person name="Schultz R."/>
            <person name="Roe B.A."/>
            <person name="Chen F."/>
            <person name="Pan H."/>
            <person name="Ramser J."/>
            <person name="Lehrach H."/>
            <person name="Reinhardt R."/>
            <person name="McCombie W.R."/>
            <person name="de la Bastide M."/>
            <person name="Dedhia N."/>
            <person name="Blocker H."/>
            <person name="Hornischer K."/>
            <person name="Nordsiek G."/>
            <person name="Agarwala R."/>
            <person name="Aravind L."/>
            <person name="Bailey J.A."/>
            <person name="Bateman A."/>
            <person name="Batzoglou S."/>
            <person name="Birney E."/>
            <person name="Bork P."/>
            <person name="Brown D.G."/>
            <person name="Burge C.B."/>
            <person name="Cerutti L."/>
            <person name="Chen H.C."/>
            <person name="Church D."/>
            <person name="Clamp M."/>
            <person name="Copley R.R."/>
            <person name="Doerks T."/>
            <person name="Eddy S.R."/>
            <person name="Eichler E.E."/>
            <person name="Furey T.S."/>
            <person name="Galagan J."/>
            <person name="Gilbert J.G."/>
            <person name="Harmon C."/>
            <person name="Hayashizaki Y."/>
            <person name="Haussler D."/>
            <person name="Hermjakob H."/>
            <person name="Hokamp K."/>
            <person name="Jang W."/>
            <person name="Johnson L.S."/>
            <person name="Jones T.A."/>
            <person name="Kasif S."/>
            <person name="Kaspryzk A."/>
            <person name="Kennedy S."/>
            <person name="Kent W.J."/>
            <person name="Kitts P."/>
            <person name="Koonin E.V."/>
            <person name="Korf I."/>
            <person name="Kulp D."/>
            <person name="Lancet D."/>
            <person name="Lowe T.M."/>
            <person name="McLysaght A."/>
            <person name="Mikkelsen T."/>
            <person name="Moran J.V."/>
            <person name="Mulder N."/>
            <person name="Pollara V.J."/>
            <person name="Ponting C.P."/>
            <person name="Schuler G."/>
            <person name="Schultz J."/>
            <person name="Slater G."/>
            <person name="Smit A.F."/>
            <person name="Stupka E."/>
            <person name="Szustakowski J."/>
            <person name="Thierry-Mieg D."/>
            <person name="Thierry-Mieg J."/>
            <person name="Wagner L."/>
            <person name="Wallis J."/>
            <person name="Wheeler R."/>
            <person name="Williams A."/>
            <person name="Wolf Y.I."/>
            <person name="Wolfe K.H."/>
            <person name="Yang S.P."/>
            <person name="Yeh R.F."/>
            <person name="Collins F."/>
            <person name="Guyer M.S."/>
            <person name="Peterson J."/>
            <person name="Felsenfeld A."/>
            <person name="Wetterstrand K.A."/>
            <person name="Patrinos A."/>
            <person name="Morgan M.J."/>
            <person name="de Jong P."/>
            <person name="Catanese J.J."/>
            <person name="Osoegawa K."/>
            <person name="Shizuya H."/>
            <person name="Choi S."/>
            <person name="Chen Y.J."/>
        </authorList>
    </citation>
    <scope>NUCLEOTIDE SEQUENCE [LARGE SCALE GENOMIC DNA]</scope>
</reference>
<dbReference type="EMBL" id="AC245033">
    <property type="status" value="NOT_ANNOTATED_CDS"/>
    <property type="molecule type" value="Genomic_DNA"/>
</dbReference>
<dbReference type="InterPro" id="IPR036401">
    <property type="entry name" value="Ribosomal_eS17_sf"/>
</dbReference>
<evidence type="ECO:0000256" key="9">
    <source>
        <dbReference type="ARBA" id="ARBA00023274"/>
    </source>
</evidence>
<evidence type="ECO:0000256" key="8">
    <source>
        <dbReference type="ARBA" id="ARBA00022980"/>
    </source>
</evidence>
<dbReference type="InterPro" id="IPR001210">
    <property type="entry name" value="Ribosomal_eS17"/>
</dbReference>
<evidence type="ECO:0000256" key="1">
    <source>
        <dbReference type="ARBA" id="ARBA00004331"/>
    </source>
</evidence>
<keyword evidence="6" id="KW-0810">Translation regulation</keyword>
<organism evidence="18 19">
    <name type="scientific">Homo sapiens</name>
    <name type="common">Human</name>
    <dbReference type="NCBI Taxonomy" id="9606"/>
    <lineage>
        <taxon>Eukaryota</taxon>
        <taxon>Metazoa</taxon>
        <taxon>Chordata</taxon>
        <taxon>Craniata</taxon>
        <taxon>Vertebrata</taxon>
        <taxon>Euteleostomi</taxon>
        <taxon>Mammalia</taxon>
        <taxon>Eutheria</taxon>
        <taxon>Euarchontoglires</taxon>
        <taxon>Primates</taxon>
        <taxon>Haplorrhini</taxon>
        <taxon>Catarrhini</taxon>
        <taxon>Hominidae</taxon>
        <taxon>Homo</taxon>
    </lineage>
</organism>
<dbReference type="ExpressionAtlas" id="H3BNC9">
    <property type="expression patterns" value="baseline"/>
</dbReference>
<evidence type="ECO:0000256" key="11">
    <source>
        <dbReference type="ARBA" id="ARBA00035144"/>
    </source>
</evidence>
<sequence length="584" mass="64533">MLFPTSAQESSRGLPDANDLCLGLQSLSLTGWDRPWSTQDSDSSAQSSTHSVLSMLHNPLGNVLGKPPLSFLPLDPLGSDLVDKFPAPSVRGSRLDTRPILDSRSSSPSDSDTSGFSSGSDHLSDLISSLRISPPLPFLSLSGGGPRDPLKMGVGSRMDQEQAALAAVTPSPTSASKRWPGASVWPSWDLLEAPKDPFSIEREARLHRQAAAVNEATCTWSGQLPPRNYKNPIYSCKVFLGGVPWDITEAGLVNTFRVFGSLSVEWPGKDGKHPRCPPKGYVYLVFELEKSVRSLLQACSHDPLSPDGLSEYYFKMSSRRMRCKEVQVIPWVLADSNFVRSPSQRLDPSRTVFVGALHGMLNAEALAAILNDLFGGVVYAGIDTDKHKYPIGSGRVTFNNQRSYLKAVSAAFVEIKTTKFTKKVQIDPYLEDSLCHICSSQPGPFFCRDQGRVRTKTVKKAARVIIEKYYTRLGNDFHTNKRVCEEIAIIPSKKLRNKIAGYVTHLMKRIQRGPVRGISIKLQEEERERRDNYVPEVSALDQEIIEVDPDTKEMLKLLDFGSLSNLQVTQPTVGMNFKTPRGPV</sequence>
<evidence type="ECO:0000256" key="15">
    <source>
        <dbReference type="PROSITE-ProRule" id="PRU00176"/>
    </source>
</evidence>
<dbReference type="GO" id="GO:0014069">
    <property type="term" value="C:postsynaptic density"/>
    <property type="evidence" value="ECO:0007669"/>
    <property type="project" value="UniProtKB-SubCell"/>
</dbReference>
<protein>
    <recommendedName>
        <fullName evidence="14">Cytoplasmic polyadenylation element-binding protein 1</fullName>
    </recommendedName>
    <alternativeName>
        <fullName evidence="12">40S ribosomal protein S17</fullName>
    </alternativeName>
    <alternativeName>
        <fullName evidence="11">Small ribosomal subunit protein eS17</fullName>
    </alternativeName>
</protein>
<dbReference type="InterPro" id="IPR032296">
    <property type="entry name" value="CEBP_ZZ"/>
</dbReference>
<dbReference type="FunFam" id="3.30.70.330:FF:000086">
    <property type="entry name" value="Putative Cytoplasmic polyadenylation element-binding protein 1"/>
    <property type="match status" value="1"/>
</dbReference>
<dbReference type="GO" id="GO:1990904">
    <property type="term" value="C:ribonucleoprotein complex"/>
    <property type="evidence" value="ECO:0007669"/>
    <property type="project" value="UniProtKB-KW"/>
</dbReference>
<dbReference type="GO" id="GO:0036464">
    <property type="term" value="C:cytoplasmic ribonucleoprotein granule"/>
    <property type="evidence" value="ECO:0007669"/>
    <property type="project" value="UniProtKB-SubCell"/>
</dbReference>
<dbReference type="UCSC" id="uc059mnv.1">
    <property type="organism name" value="human"/>
</dbReference>
<dbReference type="SUPFAM" id="SSF116820">
    <property type="entry name" value="Rps17e-like"/>
    <property type="match status" value="1"/>
</dbReference>
<evidence type="ECO:0000256" key="5">
    <source>
        <dbReference type="ARBA" id="ARBA00022737"/>
    </source>
</evidence>
<dbReference type="OMA" id="WDITEVA"/>
<keyword evidence="9" id="KW-0687">Ribonucleoprotein</keyword>
<evidence type="ECO:0000313" key="19">
    <source>
        <dbReference type="Proteomes" id="UP000005640"/>
    </source>
</evidence>
<dbReference type="GO" id="GO:0003735">
    <property type="term" value="F:structural constituent of ribosome"/>
    <property type="evidence" value="ECO:0007669"/>
    <property type="project" value="InterPro"/>
</dbReference>
<feature type="region of interest" description="Disordered" evidence="16">
    <location>
        <begin position="87"/>
        <end position="120"/>
    </location>
</feature>
<dbReference type="InterPro" id="IPR034977">
    <property type="entry name" value="CPEB1_RRM1"/>
</dbReference>
<dbReference type="PhylomeDB" id="H3BNC9"/>
<dbReference type="Pfam" id="PF16367">
    <property type="entry name" value="RRM_7"/>
    <property type="match status" value="1"/>
</dbReference>
<reference evidence="18 19" key="3">
    <citation type="journal article" date="2006" name="Nature">
        <title>Analysis of the DNA sequence and duplication history of human chromosome 15.</title>
        <authorList>
            <person name="Zody M.C."/>
            <person name="Garber M."/>
            <person name="Sharpe T."/>
            <person name="Young S.K."/>
            <person name="Rowen L."/>
            <person name="O'Neill K."/>
            <person name="Whittaker C.A."/>
            <person name="Kamal M."/>
            <person name="Chang J.L."/>
            <person name="Cuomo C.A."/>
            <person name="Dewar K."/>
            <person name="FitzGerald M.G."/>
            <person name="Kodira C.D."/>
            <person name="Madan A."/>
            <person name="Qin S."/>
            <person name="Yang X."/>
            <person name="Abbasi N."/>
            <person name="Abouelleil A."/>
            <person name="Arachchi H.M."/>
            <person name="Baradarani L."/>
            <person name="Birditt B."/>
            <person name="Bloom S."/>
            <person name="Bloom T."/>
            <person name="Borowsky M.L."/>
            <person name="Burke J."/>
            <person name="Butler J."/>
            <person name="Cook A."/>
            <person name="DeArellano K."/>
            <person name="DeCaprio D."/>
            <person name="Dorris L.III."/>
            <person name="Dors M."/>
            <person name="Eichler E.E."/>
            <person name="Engels R."/>
            <person name="Fahey J."/>
            <person name="Fleetwood P."/>
            <person name="Friedman C."/>
            <person name="Gearin G."/>
            <person name="Hall J.L."/>
            <person name="Hensley G."/>
            <person name="Johnson E."/>
            <person name="Jones C."/>
            <person name="Kamat A."/>
            <person name="Kaur A."/>
            <person name="Locke D.P."/>
            <person name="Madan A."/>
            <person name="Munson G."/>
            <person name="Jaffe D.B."/>
            <person name="Lui A."/>
            <person name="Macdonald P."/>
            <person name="Mauceli E."/>
            <person name="Naylor J.W."/>
            <person name="Nesbitt R."/>
            <person name="Nicol R."/>
            <person name="O'Leary S.B."/>
            <person name="Ratcliffe A."/>
            <person name="Rounsley S."/>
            <person name="She X."/>
            <person name="Sneddon K.M."/>
            <person name="Stewart S."/>
            <person name="Sougnez C."/>
            <person name="Stone S.M."/>
            <person name="Topham K."/>
            <person name="Vincent D."/>
            <person name="Wang S."/>
            <person name="Zimmer A.R."/>
            <person name="Birren B.W."/>
            <person name="Hood L."/>
            <person name="Lander E.S."/>
            <person name="Nusbaum C."/>
        </authorList>
    </citation>
    <scope>NUCLEOTIDE SEQUENCE [LARGE SCALE GENOMIC DNA]</scope>
</reference>
<feature type="compositionally biased region" description="Low complexity" evidence="16">
    <location>
        <begin position="102"/>
        <end position="120"/>
    </location>
</feature>
<dbReference type="InterPro" id="IPR018273">
    <property type="entry name" value="Ribosomal_eS17_CS"/>
</dbReference>
<dbReference type="InterPro" id="IPR032292">
    <property type="entry name" value="CEBP1_N"/>
</dbReference>
<comment type="subunit">
    <text evidence="13">Interacts with kinesin, dynein, APLP1, APLP2, TENT2/GLD2 and APP. Both phosphorylated and non phosphorylated forms interact with APLP1. Interacts with TENT4B; the interaction is required for TENT4B-mediated translational control.</text>
</comment>
<dbReference type="GeneCards" id="ENSG00000260836"/>
<dbReference type="Pfam" id="PF16368">
    <property type="entry name" value="CEBP1_N"/>
    <property type="match status" value="1"/>
</dbReference>
<dbReference type="Gene3D" id="3.30.70.330">
    <property type="match status" value="2"/>
</dbReference>
<evidence type="ECO:0000256" key="14">
    <source>
        <dbReference type="ARBA" id="ARBA00070028"/>
    </source>
</evidence>
<dbReference type="HOGENOM" id="CLU_014948_0_0_1"/>
<dbReference type="Proteomes" id="UP000005640">
    <property type="component" value="Chromosome 15"/>
</dbReference>
<keyword evidence="7 15" id="KW-0694">RNA-binding</keyword>
<reference evidence="18" key="5">
    <citation type="submission" date="2025-09" db="UniProtKB">
        <authorList>
            <consortium name="Ensembl"/>
        </authorList>
    </citation>
    <scope>IDENTIFICATION</scope>
</reference>
<dbReference type="eggNOG" id="KOG0129">
    <property type="taxonomic scope" value="Eukaryota"/>
</dbReference>
<evidence type="ECO:0000256" key="7">
    <source>
        <dbReference type="ARBA" id="ARBA00022884"/>
    </source>
</evidence>
<dbReference type="GO" id="GO:0003730">
    <property type="term" value="F:mRNA 3'-UTR binding"/>
    <property type="evidence" value="ECO:0007669"/>
    <property type="project" value="InterPro"/>
</dbReference>
<dbReference type="GO" id="GO:0006412">
    <property type="term" value="P:translation"/>
    <property type="evidence" value="ECO:0007669"/>
    <property type="project" value="InterPro"/>
</dbReference>
<name>H3BNC9_HUMAN</name>
<evidence type="ECO:0000256" key="4">
    <source>
        <dbReference type="ARBA" id="ARBA00010444"/>
    </source>
</evidence>
<evidence type="ECO:0000259" key="17">
    <source>
        <dbReference type="PROSITE" id="PS50102"/>
    </source>
</evidence>
<comment type="similarity">
    <text evidence="4">Belongs to the eukaryotic ribosomal protein eS17 family.</text>
</comment>
<dbReference type="Pfam" id="PF00833">
    <property type="entry name" value="Ribosomal_S17e"/>
    <property type="match status" value="1"/>
</dbReference>
<dbReference type="RNAct" id="H3BNC9">
    <property type="molecule type" value="protein"/>
</dbReference>
<evidence type="ECO:0000256" key="6">
    <source>
        <dbReference type="ARBA" id="ARBA00022845"/>
    </source>
</evidence>
<reference evidence="18" key="4">
    <citation type="submission" date="2025-08" db="UniProtKB">
        <authorList>
            <consortium name="Ensembl"/>
        </authorList>
    </citation>
    <scope>IDENTIFICATION</scope>
</reference>
<dbReference type="Pfam" id="PF16366">
    <property type="entry name" value="CEBP_ZZ"/>
    <property type="match status" value="1"/>
</dbReference>
<feature type="domain" description="RRM" evidence="17">
    <location>
        <begin position="236"/>
        <end position="328"/>
    </location>
</feature>
<dbReference type="SUPFAM" id="SSF54928">
    <property type="entry name" value="RNA-binding domain, RBD"/>
    <property type="match status" value="1"/>
</dbReference>
<dbReference type="InterPro" id="IPR000504">
    <property type="entry name" value="RRM_dom"/>
</dbReference>
<evidence type="ECO:0000256" key="12">
    <source>
        <dbReference type="ARBA" id="ARBA00035467"/>
    </source>
</evidence>
<dbReference type="HAMAP" id="MF_00511">
    <property type="entry name" value="Ribosomal_eS17"/>
    <property type="match status" value="1"/>
</dbReference>
<dbReference type="PROSITE" id="PS50102">
    <property type="entry name" value="RRM"/>
    <property type="match status" value="2"/>
</dbReference>
<dbReference type="PANTHER" id="PTHR12566">
    <property type="entry name" value="CYTOPLASMIC POLYADENYLATION ELEMENT BINDING PROTEIN CPEB"/>
    <property type="match status" value="1"/>
</dbReference>
<dbReference type="FunFam" id="1.10.60.20:FF:000001">
    <property type="entry name" value="40S ribosomal protein S17"/>
    <property type="match status" value="1"/>
</dbReference>
<dbReference type="PROSITE" id="PS00712">
    <property type="entry name" value="RIBOSOMAL_S17E"/>
    <property type="match status" value="1"/>
</dbReference>
<comment type="subcellular location">
    <subcellularLocation>
        <location evidence="1">Cytoplasm</location>
        <location evidence="1">Cytoplasmic ribonucleoprotein granule</location>
    </subcellularLocation>
    <subcellularLocation>
        <location evidence="2">Cytoplasmic granule</location>
    </subcellularLocation>
    <subcellularLocation>
        <location evidence="10">Postsynaptic density</location>
    </subcellularLocation>
</comment>
<dbReference type="AlphaFoldDB" id="H3BNC9"/>
<dbReference type="CDD" id="cd12725">
    <property type="entry name" value="RRM2_CPEB1"/>
    <property type="match status" value="1"/>
</dbReference>
<feature type="domain" description="RRM" evidence="17">
    <location>
        <begin position="350"/>
        <end position="431"/>
    </location>
</feature>
<dbReference type="VEuPathDB" id="HostDB:ENSG00000260836"/>
<evidence type="ECO:0000256" key="16">
    <source>
        <dbReference type="SAM" id="MobiDB-lite"/>
    </source>
</evidence>
<dbReference type="Bgee" id="ENSG00000260836">
    <property type="expression patterns" value="Expressed in primordial germ cell in gonad and 43 other cell types or tissues"/>
</dbReference>
<dbReference type="Gene3D" id="4.10.640.40">
    <property type="entry name" value="Cytoplasmic polyadenylation element-binding protein, ZZ domain"/>
    <property type="match status" value="1"/>
</dbReference>
<evidence type="ECO:0000256" key="10">
    <source>
        <dbReference type="ARBA" id="ARBA00034105"/>
    </source>
</evidence>
<dbReference type="Ensembl" id="ENST00000562833.2">
    <property type="protein sequence ID" value="ENSP00000454786.2"/>
    <property type="gene ID" value="ENSG00000260836.2"/>
</dbReference>
<dbReference type="GO" id="GO:0017148">
    <property type="term" value="P:negative regulation of translation"/>
    <property type="evidence" value="ECO:0007669"/>
    <property type="project" value="UniProtKB-ARBA"/>
</dbReference>
<dbReference type="STRING" id="9606.ENSP00000454786"/>
<dbReference type="InterPro" id="IPR012677">
    <property type="entry name" value="Nucleotide-bd_a/b_plait_sf"/>
</dbReference>
<proteinExistence type="inferred from homology"/>
<dbReference type="SMR" id="H3BNC9"/>
<dbReference type="GO" id="GO:0045182">
    <property type="term" value="F:translation regulator activity"/>
    <property type="evidence" value="ECO:0007669"/>
    <property type="project" value="InterPro"/>
</dbReference>
<accession>H3BNC9</accession>
<evidence type="ECO:0000256" key="2">
    <source>
        <dbReference type="ARBA" id="ARBA00004463"/>
    </source>
</evidence>
<dbReference type="eggNOG" id="KOG0187">
    <property type="taxonomic scope" value="Eukaryota"/>
</dbReference>
<reference evidence="18 19" key="2">
    <citation type="journal article" date="2004" name="Nature">
        <title>Finishing the euchromatic sequence of the human genome.</title>
        <authorList>
            <consortium name="International Human Genome Sequencing Consortium"/>
        </authorList>
    </citation>
    <scope>NUCLEOTIDE SEQUENCE [LARGE SCALE GENOMIC DNA]</scope>
</reference>
<keyword evidence="8" id="KW-0689">Ribosomal protein</keyword>
<dbReference type="FunFam" id="3.30.70.330:FF:000054">
    <property type="entry name" value="Cytoplasmic polyadenylation element-binding protein 1"/>
    <property type="match status" value="1"/>
</dbReference>
<dbReference type="Gene3D" id="1.10.60.20">
    <property type="entry name" value="Ribosomal protein S17e-like"/>
    <property type="match status" value="1"/>
</dbReference>
<dbReference type="BioMuta" id="ENSG00000260836"/>
<evidence type="ECO:0000256" key="3">
    <source>
        <dbReference type="ARBA" id="ARBA00010347"/>
    </source>
</evidence>
<keyword evidence="19" id="KW-1185">Reference proteome</keyword>
<comment type="similarity">
    <text evidence="3">Belongs to the RRM CPEB family.</text>
</comment>
<dbReference type="InterPro" id="IPR035979">
    <property type="entry name" value="RBD_domain_sf"/>
</dbReference>
<dbReference type="PANTHER" id="PTHR12566:SF9">
    <property type="entry name" value="CYTOPLASMIC POLYADENYLATION ELEMENT-BINDING PROTEIN 1"/>
    <property type="match status" value="1"/>
</dbReference>
<dbReference type="MassIVE" id="H3BNC9"/>
<dbReference type="GO" id="GO:0022626">
    <property type="term" value="C:cytosolic ribosome"/>
    <property type="evidence" value="ECO:0007669"/>
    <property type="project" value="UniProtKB-ARBA"/>
</dbReference>
<dbReference type="InterPro" id="IPR038446">
    <property type="entry name" value="CEBP_ZZ_sf"/>
</dbReference>
<evidence type="ECO:0000256" key="13">
    <source>
        <dbReference type="ARBA" id="ARBA00061933"/>
    </source>
</evidence>
<evidence type="ECO:0000313" key="18">
    <source>
        <dbReference type="Ensembl" id="ENSP00000454786.2"/>
    </source>
</evidence>
<keyword evidence="5" id="KW-0677">Repeat</keyword>
<dbReference type="CDD" id="cd12723">
    <property type="entry name" value="RRM1_CPEB1"/>
    <property type="match status" value="1"/>
</dbReference>
<dbReference type="InterPro" id="IPR034819">
    <property type="entry name" value="CPEB"/>
</dbReference>